<organism evidence="1 2">
    <name type="scientific">Schleiferilactobacillus perolens DSM 12744</name>
    <dbReference type="NCBI Taxonomy" id="1423792"/>
    <lineage>
        <taxon>Bacteria</taxon>
        <taxon>Bacillati</taxon>
        <taxon>Bacillota</taxon>
        <taxon>Bacilli</taxon>
        <taxon>Lactobacillales</taxon>
        <taxon>Lactobacillaceae</taxon>
        <taxon>Schleiferilactobacillus</taxon>
    </lineage>
</organism>
<dbReference type="EMBL" id="AZEC01000016">
    <property type="protein sequence ID" value="KRL09994.1"/>
    <property type="molecule type" value="Genomic_DNA"/>
</dbReference>
<sequence length="65" mass="7206">MLPDAVRGELMATYNLHDDAAIRQSLKTAVALYGSVLAEITRSDPLQKPAWVPRAVEQIESWLAK</sequence>
<dbReference type="STRING" id="1423792.FD09_GL001037"/>
<accession>A0A0R1MYH5</accession>
<protein>
    <submittedName>
        <fullName evidence="1">Uncharacterized protein</fullName>
    </submittedName>
</protein>
<reference evidence="1 2" key="1">
    <citation type="journal article" date="2015" name="Genome Announc.">
        <title>Expanding the biotechnology potential of lactobacilli through comparative genomics of 213 strains and associated genera.</title>
        <authorList>
            <person name="Sun Z."/>
            <person name="Harris H.M."/>
            <person name="McCann A."/>
            <person name="Guo C."/>
            <person name="Argimon S."/>
            <person name="Zhang W."/>
            <person name="Yang X."/>
            <person name="Jeffery I.B."/>
            <person name="Cooney J.C."/>
            <person name="Kagawa T.F."/>
            <person name="Liu W."/>
            <person name="Song Y."/>
            <person name="Salvetti E."/>
            <person name="Wrobel A."/>
            <person name="Rasinkangas P."/>
            <person name="Parkhill J."/>
            <person name="Rea M.C."/>
            <person name="O'Sullivan O."/>
            <person name="Ritari J."/>
            <person name="Douillard F.P."/>
            <person name="Paul Ross R."/>
            <person name="Yang R."/>
            <person name="Briner A.E."/>
            <person name="Felis G.E."/>
            <person name="de Vos W.M."/>
            <person name="Barrangou R."/>
            <person name="Klaenhammer T.R."/>
            <person name="Caufield P.W."/>
            <person name="Cui Y."/>
            <person name="Zhang H."/>
            <person name="O'Toole P.W."/>
        </authorList>
    </citation>
    <scope>NUCLEOTIDE SEQUENCE [LARGE SCALE GENOMIC DNA]</scope>
    <source>
        <strain evidence="1 2">DSM 12744</strain>
    </source>
</reference>
<gene>
    <name evidence="1" type="ORF">FD09_GL001037</name>
</gene>
<comment type="caution">
    <text evidence="1">The sequence shown here is derived from an EMBL/GenBank/DDBJ whole genome shotgun (WGS) entry which is preliminary data.</text>
</comment>
<evidence type="ECO:0000313" key="1">
    <source>
        <dbReference type="EMBL" id="KRL09994.1"/>
    </source>
</evidence>
<name>A0A0R1MYH5_9LACO</name>
<evidence type="ECO:0000313" key="2">
    <source>
        <dbReference type="Proteomes" id="UP000051330"/>
    </source>
</evidence>
<proteinExistence type="predicted"/>
<dbReference type="Proteomes" id="UP000051330">
    <property type="component" value="Unassembled WGS sequence"/>
</dbReference>
<dbReference type="PATRIC" id="fig|1423792.3.peg.1059"/>
<keyword evidence="2" id="KW-1185">Reference proteome</keyword>
<dbReference type="AlphaFoldDB" id="A0A0R1MYH5"/>